<feature type="region of interest" description="Disordered" evidence="6">
    <location>
        <begin position="71"/>
        <end position="156"/>
    </location>
</feature>
<evidence type="ECO:0000256" key="3">
    <source>
        <dbReference type="ARBA" id="ARBA00004603"/>
    </source>
</evidence>
<evidence type="ECO:0000313" key="8">
    <source>
        <dbReference type="EMBL" id="KAL3101020.1"/>
    </source>
</evidence>
<dbReference type="EMBL" id="JBICCN010000027">
    <property type="protein sequence ID" value="KAL3101020.1"/>
    <property type="molecule type" value="Genomic_DNA"/>
</dbReference>
<dbReference type="GO" id="GO:0005770">
    <property type="term" value="C:late endosome"/>
    <property type="evidence" value="ECO:0007669"/>
    <property type="project" value="UniProtKB-SubCell"/>
</dbReference>
<accession>A0ABD2KED4</accession>
<evidence type="ECO:0000256" key="4">
    <source>
        <dbReference type="ARBA" id="ARBA00022753"/>
    </source>
</evidence>
<feature type="domain" description="Vps16 C-terminal" evidence="7">
    <location>
        <begin position="210"/>
        <end position="269"/>
    </location>
</feature>
<dbReference type="PANTHER" id="PTHR13364">
    <property type="entry name" value="DEFECTIVE SPERMATOGENESIS PROTEIN 39"/>
    <property type="match status" value="1"/>
</dbReference>
<comment type="caution">
    <text evidence="8">The sequence shown here is derived from an EMBL/GenBank/DDBJ whole genome shotgun (WGS) entry which is preliminary data.</text>
</comment>
<protein>
    <recommendedName>
        <fullName evidence="7">Vps16 C-terminal domain-containing protein</fullName>
    </recommendedName>
</protein>
<feature type="region of interest" description="Disordered" evidence="6">
    <location>
        <begin position="1"/>
        <end position="24"/>
    </location>
</feature>
<dbReference type="Pfam" id="PF04840">
    <property type="entry name" value="Vps16_C"/>
    <property type="match status" value="1"/>
</dbReference>
<name>A0ABD2KED4_HETSC</name>
<evidence type="ECO:0000256" key="6">
    <source>
        <dbReference type="SAM" id="MobiDB-lite"/>
    </source>
</evidence>
<feature type="compositionally biased region" description="Polar residues" evidence="6">
    <location>
        <begin position="101"/>
        <end position="156"/>
    </location>
</feature>
<dbReference type="AlphaFoldDB" id="A0ABD2KED4"/>
<evidence type="ECO:0000256" key="5">
    <source>
        <dbReference type="ARBA" id="ARBA00023329"/>
    </source>
</evidence>
<dbReference type="GO" id="GO:0005769">
    <property type="term" value="C:early endosome"/>
    <property type="evidence" value="ECO:0007669"/>
    <property type="project" value="UniProtKB-SubCell"/>
</dbReference>
<dbReference type="PANTHER" id="PTHR13364:SF6">
    <property type="entry name" value="SPERMATOGENESIS-DEFECTIVE PROTEIN 39 HOMOLOG"/>
    <property type="match status" value="1"/>
</dbReference>
<evidence type="ECO:0000256" key="2">
    <source>
        <dbReference type="ARBA" id="ARBA00004541"/>
    </source>
</evidence>
<proteinExistence type="predicted"/>
<sequence length="348" mass="39468">MSYGNPKNLSFPASAAGDGDAEADPYWWEQSTSSRNLMDSIEDGLWDGLFQEKTNSFTLEHWENKLCIKEENDGKSGDDVPSPTKQCQKQHEGTPLMKDVSPTSSARSGSVSLNIPSSIPTRNTALAENTNGKFSSSHNTEGSSTRESNNSNPSQALSDVTIHLDYARLKAEHRKLKKYFESACESRYKTPPVRETVRRLNRAEPVALDLYRLHSEKMDLLREALEECDWDGVITVLLFIKRTLSNALFRQCLMEHPKAARHYVTYLRELWHFVIQTLALFFVFGLGQTADAAMVEFVSACKWNDPKRKLEALRNCLLSGFSHPQLANERRSLEEWIALLETHLKRPS</sequence>
<keyword evidence="9" id="KW-1185">Reference proteome</keyword>
<gene>
    <name evidence="8" type="ORF">niasHS_001480</name>
</gene>
<keyword evidence="5" id="KW-0968">Cytoplasmic vesicle</keyword>
<dbReference type="InterPro" id="IPR040057">
    <property type="entry name" value="Spe-39"/>
</dbReference>
<dbReference type="InterPro" id="IPR006925">
    <property type="entry name" value="Vps16_C"/>
</dbReference>
<evidence type="ECO:0000313" key="9">
    <source>
        <dbReference type="Proteomes" id="UP001620645"/>
    </source>
</evidence>
<comment type="subcellular location">
    <subcellularLocation>
        <location evidence="2">Cytoplasmic vesicle</location>
    </subcellularLocation>
    <subcellularLocation>
        <location evidence="1">Early endosome</location>
    </subcellularLocation>
    <subcellularLocation>
        <location evidence="3">Late endosome</location>
    </subcellularLocation>
</comment>
<reference evidence="8 9" key="1">
    <citation type="submission" date="2024-10" db="EMBL/GenBank/DDBJ databases">
        <authorList>
            <person name="Kim D."/>
        </authorList>
    </citation>
    <scope>NUCLEOTIDE SEQUENCE [LARGE SCALE GENOMIC DNA]</scope>
    <source>
        <strain evidence="8">Taebaek</strain>
    </source>
</reference>
<dbReference type="Proteomes" id="UP001620645">
    <property type="component" value="Unassembled WGS sequence"/>
</dbReference>
<evidence type="ECO:0000256" key="1">
    <source>
        <dbReference type="ARBA" id="ARBA00004412"/>
    </source>
</evidence>
<evidence type="ECO:0000259" key="7">
    <source>
        <dbReference type="Pfam" id="PF04840"/>
    </source>
</evidence>
<organism evidence="8 9">
    <name type="scientific">Heterodera schachtii</name>
    <name type="common">Sugarbeet cyst nematode worm</name>
    <name type="synonym">Tylenchus schachtii</name>
    <dbReference type="NCBI Taxonomy" id="97005"/>
    <lineage>
        <taxon>Eukaryota</taxon>
        <taxon>Metazoa</taxon>
        <taxon>Ecdysozoa</taxon>
        <taxon>Nematoda</taxon>
        <taxon>Chromadorea</taxon>
        <taxon>Rhabditida</taxon>
        <taxon>Tylenchina</taxon>
        <taxon>Tylenchomorpha</taxon>
        <taxon>Tylenchoidea</taxon>
        <taxon>Heteroderidae</taxon>
        <taxon>Heteroderinae</taxon>
        <taxon>Heterodera</taxon>
    </lineage>
</organism>
<keyword evidence="4" id="KW-0967">Endosome</keyword>